<dbReference type="Proteomes" id="UP000287651">
    <property type="component" value="Unassembled WGS sequence"/>
</dbReference>
<evidence type="ECO:0000313" key="2">
    <source>
        <dbReference type="Proteomes" id="UP000287651"/>
    </source>
</evidence>
<accession>A0A426X6F7</accession>
<gene>
    <name evidence="1" type="ORF">B296_00054800</name>
</gene>
<evidence type="ECO:0000313" key="1">
    <source>
        <dbReference type="EMBL" id="RRT35034.1"/>
    </source>
</evidence>
<organism evidence="1 2">
    <name type="scientific">Ensete ventricosum</name>
    <name type="common">Abyssinian banana</name>
    <name type="synonym">Musa ensete</name>
    <dbReference type="NCBI Taxonomy" id="4639"/>
    <lineage>
        <taxon>Eukaryota</taxon>
        <taxon>Viridiplantae</taxon>
        <taxon>Streptophyta</taxon>
        <taxon>Embryophyta</taxon>
        <taxon>Tracheophyta</taxon>
        <taxon>Spermatophyta</taxon>
        <taxon>Magnoliopsida</taxon>
        <taxon>Liliopsida</taxon>
        <taxon>Zingiberales</taxon>
        <taxon>Musaceae</taxon>
        <taxon>Ensete</taxon>
    </lineage>
</organism>
<name>A0A426X6F7_ENSVE</name>
<dbReference type="AlphaFoldDB" id="A0A426X6F7"/>
<reference evidence="1 2" key="1">
    <citation type="journal article" date="2014" name="Agronomy (Basel)">
        <title>A Draft Genome Sequence for Ensete ventricosum, the Drought-Tolerant Tree Against Hunger.</title>
        <authorList>
            <person name="Harrison J."/>
            <person name="Moore K.A."/>
            <person name="Paszkiewicz K."/>
            <person name="Jones T."/>
            <person name="Grant M."/>
            <person name="Ambacheew D."/>
            <person name="Muzemil S."/>
            <person name="Studholme D.J."/>
        </authorList>
    </citation>
    <scope>NUCLEOTIDE SEQUENCE [LARGE SCALE GENOMIC DNA]</scope>
</reference>
<comment type="caution">
    <text evidence="1">The sequence shown here is derived from an EMBL/GenBank/DDBJ whole genome shotgun (WGS) entry which is preliminary data.</text>
</comment>
<sequence length="171" mass="18753">MKTIAAAFPQADSSTFLVFPFPLNLVVAGSSFVLPCTTNLTHREHSDMVPLPKYEVLLAQLLKFVARDRVGTSGLFKVLLAFAIRDIGLTKIESRQRPIRMEDEAGGGVAGTAKHFEYALRNRGRRTPSPTYRSSLPSFASSVAIPCVGQIAQIQSIMSFSETHSSKPHLY</sequence>
<protein>
    <submittedName>
        <fullName evidence="1">Uncharacterized protein</fullName>
    </submittedName>
</protein>
<dbReference type="EMBL" id="AMZH03025699">
    <property type="protein sequence ID" value="RRT35034.1"/>
    <property type="molecule type" value="Genomic_DNA"/>
</dbReference>
<proteinExistence type="predicted"/>